<name>A0A222E682_9RHOB</name>
<dbReference type="Proteomes" id="UP000203589">
    <property type="component" value="Chromosome"/>
</dbReference>
<protein>
    <submittedName>
        <fullName evidence="1">Esterase</fullName>
    </submittedName>
</protein>
<dbReference type="InterPro" id="IPR029058">
    <property type="entry name" value="AB_hydrolase_fold"/>
</dbReference>
<dbReference type="SUPFAM" id="SSF53474">
    <property type="entry name" value="alpha/beta-Hydrolases"/>
    <property type="match status" value="1"/>
</dbReference>
<dbReference type="PANTHER" id="PTHR36513:SF1">
    <property type="entry name" value="TRANSMEMBRANE PROTEIN"/>
    <property type="match status" value="1"/>
</dbReference>
<evidence type="ECO:0000313" key="1">
    <source>
        <dbReference type="EMBL" id="ASP21696.1"/>
    </source>
</evidence>
<reference evidence="1 2" key="1">
    <citation type="submission" date="2017-07" db="EMBL/GenBank/DDBJ databases">
        <title>Genome Sequence of Antarctobacter heliothermus Strain SMS3 Isolated from a culture of the Diatom Skeletonema marinoi.</title>
        <authorList>
            <person name="Topel M."/>
            <person name="Pinder M.I.M."/>
            <person name="Johansson O.N."/>
            <person name="Kourtchenko O."/>
            <person name="Godhe A."/>
            <person name="Clarke A.K."/>
        </authorList>
    </citation>
    <scope>NUCLEOTIDE SEQUENCE [LARGE SCALE GENOMIC DNA]</scope>
    <source>
        <strain evidence="1 2">SMS3</strain>
    </source>
</reference>
<dbReference type="AlphaFoldDB" id="A0A222E682"/>
<dbReference type="PANTHER" id="PTHR36513">
    <property type="entry name" value="ABC TRANSMEMBRANE TYPE-1 DOMAIN-CONTAINING PROTEIN"/>
    <property type="match status" value="1"/>
</dbReference>
<dbReference type="PROSITE" id="PS51257">
    <property type="entry name" value="PROKAR_LIPOPROTEIN"/>
    <property type="match status" value="1"/>
</dbReference>
<dbReference type="InterPro" id="IPR010297">
    <property type="entry name" value="DUF900_hydrolase"/>
</dbReference>
<dbReference type="KEGG" id="aht:ANTHELSMS3_03044"/>
<accession>A0A222E682</accession>
<dbReference type="PIRSF" id="PIRSF033909">
    <property type="entry name" value="UCP033909"/>
    <property type="match status" value="1"/>
</dbReference>
<keyword evidence="2" id="KW-1185">Reference proteome</keyword>
<dbReference type="RefSeq" id="WP_094035575.1">
    <property type="nucleotide sequence ID" value="NZ_CP022540.1"/>
</dbReference>
<dbReference type="Pfam" id="PF05990">
    <property type="entry name" value="DUF900"/>
    <property type="match status" value="1"/>
</dbReference>
<proteinExistence type="predicted"/>
<dbReference type="OrthoDB" id="9797755at2"/>
<dbReference type="InterPro" id="IPR014586">
    <property type="entry name" value="UCP033909"/>
</dbReference>
<sequence length="345" mass="37939">MKRGLFILWLGLLIVGCAPRGEINHVPLAVGGEAAMRRVFVATNRNLAPDGDLNLVRQNFGAPRSRELRYGWADISIPPTHTQGEIEWPGRAKPDPRRHFVTRDGGPYGGDATAARRGFLDGLTAASQPGRKDVVVFVHGFNVNNAEAVYRVAQVSHDFDAQIPVVLYSWASAGKIRGYVYDRDSVIYSRDGLEEVLTDLADNGWRVTLVAHSMGSHLTIETLRQAAIAGNTKALKALRGVALISPDIDEDVFIQQASRIEPFPEPFLVLISTADSALNASAWLTGKQWRLGSMQDKTRLAGLPVDIVDLTEFTGGDKRKHNTAFTAPAAIKLLYKLEREIDKRH</sequence>
<organism evidence="1 2">
    <name type="scientific">Antarctobacter heliothermus</name>
    <dbReference type="NCBI Taxonomy" id="74033"/>
    <lineage>
        <taxon>Bacteria</taxon>
        <taxon>Pseudomonadati</taxon>
        <taxon>Pseudomonadota</taxon>
        <taxon>Alphaproteobacteria</taxon>
        <taxon>Rhodobacterales</taxon>
        <taxon>Roseobacteraceae</taxon>
        <taxon>Antarctobacter</taxon>
    </lineage>
</organism>
<gene>
    <name evidence="1" type="ORF">ANTHELSMS3_03044</name>
</gene>
<evidence type="ECO:0000313" key="2">
    <source>
        <dbReference type="Proteomes" id="UP000203589"/>
    </source>
</evidence>
<dbReference type="Gene3D" id="3.40.50.1820">
    <property type="entry name" value="alpha/beta hydrolase"/>
    <property type="match status" value="1"/>
</dbReference>
<dbReference type="EMBL" id="CP022540">
    <property type="protein sequence ID" value="ASP21696.1"/>
    <property type="molecule type" value="Genomic_DNA"/>
</dbReference>